<evidence type="ECO:0008006" key="4">
    <source>
        <dbReference type="Google" id="ProtNLM"/>
    </source>
</evidence>
<protein>
    <recommendedName>
        <fullName evidence="4">Secreted protein</fullName>
    </recommendedName>
</protein>
<keyword evidence="1" id="KW-1133">Transmembrane helix</keyword>
<feature type="transmembrane region" description="Helical" evidence="1">
    <location>
        <begin position="153"/>
        <end position="174"/>
    </location>
</feature>
<evidence type="ECO:0000313" key="2">
    <source>
        <dbReference type="EMBL" id="MDR6865514.1"/>
    </source>
</evidence>
<sequence length="181" mass="18873">MRRASASDSSPISSDQARQSLLLRSLVVGALAIAMMAGAPAVSFAADGVDDDDAGQLTLDTAVLVDDSVRAGSAGDFAIRGALFSADLSTRAHERREMLAERLQVVGTLDFVGTSSGAVDYQPVRTALFDEYSSVVLKPGQQDSEASPTFSGAAAVVAVPLVLVAGVLLGRFWARRRRSTS</sequence>
<dbReference type="Proteomes" id="UP001259347">
    <property type="component" value="Unassembled WGS sequence"/>
</dbReference>
<accession>A0ABU1S7C5</accession>
<keyword evidence="3" id="KW-1185">Reference proteome</keyword>
<evidence type="ECO:0000313" key="3">
    <source>
        <dbReference type="Proteomes" id="UP001259347"/>
    </source>
</evidence>
<gene>
    <name evidence="2" type="ORF">J2Y69_000096</name>
</gene>
<keyword evidence="1" id="KW-0812">Transmembrane</keyword>
<evidence type="ECO:0000256" key="1">
    <source>
        <dbReference type="SAM" id="Phobius"/>
    </source>
</evidence>
<organism evidence="2 3">
    <name type="scientific">Microbacterium resistens</name>
    <dbReference type="NCBI Taxonomy" id="156977"/>
    <lineage>
        <taxon>Bacteria</taxon>
        <taxon>Bacillati</taxon>
        <taxon>Actinomycetota</taxon>
        <taxon>Actinomycetes</taxon>
        <taxon>Micrococcales</taxon>
        <taxon>Microbacteriaceae</taxon>
        <taxon>Microbacterium</taxon>
    </lineage>
</organism>
<proteinExistence type="predicted"/>
<name>A0ABU1S7C5_9MICO</name>
<keyword evidence="1" id="KW-0472">Membrane</keyword>
<reference evidence="2 3" key="1">
    <citation type="submission" date="2023-07" db="EMBL/GenBank/DDBJ databases">
        <title>Sorghum-associated microbial communities from plants grown in Nebraska, USA.</title>
        <authorList>
            <person name="Schachtman D."/>
        </authorList>
    </citation>
    <scope>NUCLEOTIDE SEQUENCE [LARGE SCALE GENOMIC DNA]</scope>
    <source>
        <strain evidence="2 3">2980</strain>
    </source>
</reference>
<feature type="transmembrane region" description="Helical" evidence="1">
    <location>
        <begin position="21"/>
        <end position="42"/>
    </location>
</feature>
<comment type="caution">
    <text evidence="2">The sequence shown here is derived from an EMBL/GenBank/DDBJ whole genome shotgun (WGS) entry which is preliminary data.</text>
</comment>
<dbReference type="EMBL" id="JAVDUM010000001">
    <property type="protein sequence ID" value="MDR6865514.1"/>
    <property type="molecule type" value="Genomic_DNA"/>
</dbReference>